<reference evidence="7" key="1">
    <citation type="journal article" date="2019" name="Int. J. Syst. Evol. Microbiol.">
        <title>The Global Catalogue of Microorganisms (GCM) 10K type strain sequencing project: providing services to taxonomists for standard genome sequencing and annotation.</title>
        <authorList>
            <consortium name="The Broad Institute Genomics Platform"/>
            <consortium name="The Broad Institute Genome Sequencing Center for Infectious Disease"/>
            <person name="Wu L."/>
            <person name="Ma J."/>
        </authorList>
    </citation>
    <scope>NUCLEOTIDE SEQUENCE [LARGE SCALE GENOMIC DNA]</scope>
    <source>
        <strain evidence="7">CGMCC 1.15277</strain>
    </source>
</reference>
<evidence type="ECO:0000259" key="5">
    <source>
        <dbReference type="PROSITE" id="PS50893"/>
    </source>
</evidence>
<keyword evidence="7" id="KW-1185">Reference proteome</keyword>
<protein>
    <submittedName>
        <fullName evidence="6">ABC transporter ATP-binding protein</fullName>
    </submittedName>
</protein>
<dbReference type="EMBL" id="JBHSUA010000009">
    <property type="protein sequence ID" value="MFC6396419.1"/>
    <property type="molecule type" value="Genomic_DNA"/>
</dbReference>
<keyword evidence="3" id="KW-0547">Nucleotide-binding</keyword>
<dbReference type="InterPro" id="IPR027417">
    <property type="entry name" value="P-loop_NTPase"/>
</dbReference>
<dbReference type="InterPro" id="IPR050095">
    <property type="entry name" value="ECF_ABC_transporter_ATP-bd"/>
</dbReference>
<dbReference type="InterPro" id="IPR017871">
    <property type="entry name" value="ABC_transporter-like_CS"/>
</dbReference>
<comment type="similarity">
    <text evidence="1">Belongs to the ABC transporter superfamily.</text>
</comment>
<dbReference type="SUPFAM" id="SSF52540">
    <property type="entry name" value="P-loop containing nucleoside triphosphate hydrolases"/>
    <property type="match status" value="2"/>
</dbReference>
<sequence>MRLTARDWGWRHAGRDDWAVRGLDLDIESGERVLLLGASGAGKSTLLHALGGVLGGPDEGTEQGQLLVEGRHPTRQRGRVGLLMQDPDSQVVLERVGDDVAFGCENLGVGAEETWRRVDESLAAVGLEVPLDRSTSHLSGGQKQRLALAGALAMLPGVLLLDEPTANLDPTGVGEVTEAVGRLVANRGTTLVVVEHRVEVWAHLVDRVVVLAAGGGVLADGSPTQVFDRHREDLLDAGVWVPGAPLPQPLQPGPITAAPSTTAPPSNIVSPSNTALLEGRDLTIGHLAGAPARSGLQVVIPDATSTMVTGPNGIGKSTLALTLAGLLPALGGRVVAAPGLCPDQPPRRLLRRGVRPRMDDPASWASTDLLTRMGTVFQNPEHQFVAARVDDEVAVGLRALAAAGPGPWDEGRITERVDEVLALLRLDELRGVNPFTLSGGEKRRLSVATVLVTAPRVVFLDEPTFGQDRNTWLAMTDLVRALVEGGSAVVSVTHDADFIATLGQHRIEMGAA</sequence>
<comment type="caution">
    <text evidence="6">The sequence shown here is derived from an EMBL/GenBank/DDBJ whole genome shotgun (WGS) entry which is preliminary data.</text>
</comment>
<name>A0ABW1WYX9_9ACTN</name>
<feature type="domain" description="ABC transporter" evidence="5">
    <location>
        <begin position="277"/>
        <end position="512"/>
    </location>
</feature>
<dbReference type="SMART" id="SM00382">
    <property type="entry name" value="AAA"/>
    <property type="match status" value="2"/>
</dbReference>
<dbReference type="Proteomes" id="UP001596266">
    <property type="component" value="Unassembled WGS sequence"/>
</dbReference>
<evidence type="ECO:0000256" key="4">
    <source>
        <dbReference type="ARBA" id="ARBA00022840"/>
    </source>
</evidence>
<keyword evidence="2" id="KW-0813">Transport</keyword>
<evidence type="ECO:0000256" key="1">
    <source>
        <dbReference type="ARBA" id="ARBA00005417"/>
    </source>
</evidence>
<evidence type="ECO:0000313" key="6">
    <source>
        <dbReference type="EMBL" id="MFC6396419.1"/>
    </source>
</evidence>
<dbReference type="PROSITE" id="PS50893">
    <property type="entry name" value="ABC_TRANSPORTER_2"/>
    <property type="match status" value="2"/>
</dbReference>
<dbReference type="InterPro" id="IPR003593">
    <property type="entry name" value="AAA+_ATPase"/>
</dbReference>
<dbReference type="Pfam" id="PF00005">
    <property type="entry name" value="ABC_tran"/>
    <property type="match status" value="2"/>
</dbReference>
<feature type="domain" description="ABC transporter" evidence="5">
    <location>
        <begin position="3"/>
        <end position="239"/>
    </location>
</feature>
<dbReference type="PROSITE" id="PS00211">
    <property type="entry name" value="ABC_TRANSPORTER_1"/>
    <property type="match status" value="2"/>
</dbReference>
<dbReference type="CDD" id="cd03225">
    <property type="entry name" value="ABC_cobalt_CbiO_domain1"/>
    <property type="match status" value="2"/>
</dbReference>
<dbReference type="PANTHER" id="PTHR43553">
    <property type="entry name" value="HEAVY METAL TRANSPORTER"/>
    <property type="match status" value="1"/>
</dbReference>
<evidence type="ECO:0000256" key="3">
    <source>
        <dbReference type="ARBA" id="ARBA00022741"/>
    </source>
</evidence>
<organism evidence="6 7">
    <name type="scientific">Luteococcus sanguinis</name>
    <dbReference type="NCBI Taxonomy" id="174038"/>
    <lineage>
        <taxon>Bacteria</taxon>
        <taxon>Bacillati</taxon>
        <taxon>Actinomycetota</taxon>
        <taxon>Actinomycetes</taxon>
        <taxon>Propionibacteriales</taxon>
        <taxon>Propionibacteriaceae</taxon>
        <taxon>Luteococcus</taxon>
    </lineage>
</organism>
<dbReference type="Gene3D" id="3.40.50.300">
    <property type="entry name" value="P-loop containing nucleotide triphosphate hydrolases"/>
    <property type="match status" value="2"/>
</dbReference>
<dbReference type="PANTHER" id="PTHR43553:SF24">
    <property type="entry name" value="ENERGY-COUPLING FACTOR TRANSPORTER ATP-BINDING PROTEIN ECFA1"/>
    <property type="match status" value="1"/>
</dbReference>
<keyword evidence="4 6" id="KW-0067">ATP-binding</keyword>
<evidence type="ECO:0000313" key="7">
    <source>
        <dbReference type="Proteomes" id="UP001596266"/>
    </source>
</evidence>
<evidence type="ECO:0000256" key="2">
    <source>
        <dbReference type="ARBA" id="ARBA00022448"/>
    </source>
</evidence>
<gene>
    <name evidence="6" type="ORF">ACFP57_05375</name>
</gene>
<dbReference type="InterPro" id="IPR015856">
    <property type="entry name" value="ABC_transpr_CbiO/EcfA_su"/>
</dbReference>
<dbReference type="RefSeq" id="WP_343884944.1">
    <property type="nucleotide sequence ID" value="NZ_BAAAKI010000004.1"/>
</dbReference>
<proteinExistence type="inferred from homology"/>
<dbReference type="GO" id="GO:0005524">
    <property type="term" value="F:ATP binding"/>
    <property type="evidence" value="ECO:0007669"/>
    <property type="project" value="UniProtKB-KW"/>
</dbReference>
<dbReference type="InterPro" id="IPR003439">
    <property type="entry name" value="ABC_transporter-like_ATP-bd"/>
</dbReference>
<accession>A0ABW1WYX9</accession>